<comment type="caution">
    <text evidence="2">The sequence shown here is derived from an EMBL/GenBank/DDBJ whole genome shotgun (WGS) entry which is preliminary data.</text>
</comment>
<feature type="region of interest" description="Disordered" evidence="1">
    <location>
        <begin position="82"/>
        <end position="137"/>
    </location>
</feature>
<feature type="compositionally biased region" description="Basic and acidic residues" evidence="1">
    <location>
        <begin position="115"/>
        <end position="137"/>
    </location>
</feature>
<feature type="compositionally biased region" description="Basic and acidic residues" evidence="1">
    <location>
        <begin position="82"/>
        <end position="108"/>
    </location>
</feature>
<reference evidence="2 3" key="1">
    <citation type="submission" date="2018-10" db="EMBL/GenBank/DDBJ databases">
        <title>Genome assembly for a Yunnan-Guizhou Plateau 3E fish, Anabarilius grahami (Regan), and its evolutionary and genetic applications.</title>
        <authorList>
            <person name="Jiang W."/>
        </authorList>
    </citation>
    <scope>NUCLEOTIDE SEQUENCE [LARGE SCALE GENOMIC DNA]</scope>
    <source>
        <strain evidence="2">AG-KIZ</strain>
        <tissue evidence="2">Muscle</tissue>
    </source>
</reference>
<dbReference type="Proteomes" id="UP000281406">
    <property type="component" value="Unassembled WGS sequence"/>
</dbReference>
<evidence type="ECO:0000313" key="3">
    <source>
        <dbReference type="Proteomes" id="UP000281406"/>
    </source>
</evidence>
<evidence type="ECO:0000313" key="2">
    <source>
        <dbReference type="EMBL" id="ROL46809.1"/>
    </source>
</evidence>
<dbReference type="EMBL" id="RJVU01036813">
    <property type="protein sequence ID" value="ROL46809.1"/>
    <property type="molecule type" value="Genomic_DNA"/>
</dbReference>
<accession>A0A3N0YKW2</accession>
<sequence>MLSAQDTSYTALGVKANAARGQSKDERFTLRLFPLGSAARQTPRKRIGARTGGREEREEICTSHPVCICLSVSLSLARRLNNRQEESRGDIQSHLSERLIRERARSSEDPAGDLQTRRTSDNGTKRRQKPAADSRMDSWREAHKRLAFNRRFSRPSNITSSIYFRRLKSDAFDEQNLLWFVLNERMKMFDLCFVLLMLPEQRNAREVDDERFGLL</sequence>
<keyword evidence="3" id="KW-1185">Reference proteome</keyword>
<evidence type="ECO:0000256" key="1">
    <source>
        <dbReference type="SAM" id="MobiDB-lite"/>
    </source>
</evidence>
<protein>
    <submittedName>
        <fullName evidence="2">Uncharacterized protein</fullName>
    </submittedName>
</protein>
<name>A0A3N0YKW2_ANAGA</name>
<dbReference type="AlphaFoldDB" id="A0A3N0YKW2"/>
<organism evidence="2 3">
    <name type="scientific">Anabarilius grahami</name>
    <name type="common">Kanglang fish</name>
    <name type="synonym">Barilius grahami</name>
    <dbReference type="NCBI Taxonomy" id="495550"/>
    <lineage>
        <taxon>Eukaryota</taxon>
        <taxon>Metazoa</taxon>
        <taxon>Chordata</taxon>
        <taxon>Craniata</taxon>
        <taxon>Vertebrata</taxon>
        <taxon>Euteleostomi</taxon>
        <taxon>Actinopterygii</taxon>
        <taxon>Neopterygii</taxon>
        <taxon>Teleostei</taxon>
        <taxon>Ostariophysi</taxon>
        <taxon>Cypriniformes</taxon>
        <taxon>Xenocyprididae</taxon>
        <taxon>Xenocypridinae</taxon>
        <taxon>Xenocypridinae incertae sedis</taxon>
        <taxon>Anabarilius</taxon>
    </lineage>
</organism>
<proteinExistence type="predicted"/>
<gene>
    <name evidence="2" type="ORF">DPX16_1446</name>
</gene>